<evidence type="ECO:0000256" key="3">
    <source>
        <dbReference type="PROSITE-ProRule" id="PRU00023"/>
    </source>
</evidence>
<dbReference type="Proteomes" id="UP000037460">
    <property type="component" value="Unassembled WGS sequence"/>
</dbReference>
<proteinExistence type="predicted"/>
<feature type="repeat" description="ANK" evidence="3">
    <location>
        <begin position="174"/>
        <end position="206"/>
    </location>
</feature>
<feature type="repeat" description="ANK" evidence="3">
    <location>
        <begin position="207"/>
        <end position="239"/>
    </location>
</feature>
<evidence type="ECO:0000256" key="1">
    <source>
        <dbReference type="ARBA" id="ARBA00022737"/>
    </source>
</evidence>
<protein>
    <submittedName>
        <fullName evidence="4">Ankyrin-1</fullName>
    </submittedName>
</protein>
<dbReference type="PROSITE" id="PS50297">
    <property type="entry name" value="ANK_REP_REGION"/>
    <property type="match status" value="6"/>
</dbReference>
<dbReference type="Pfam" id="PF00023">
    <property type="entry name" value="Ank"/>
    <property type="match status" value="2"/>
</dbReference>
<feature type="repeat" description="ANK" evidence="3">
    <location>
        <begin position="134"/>
        <end position="155"/>
    </location>
</feature>
<dbReference type="InterPro" id="IPR036770">
    <property type="entry name" value="Ankyrin_rpt-contain_sf"/>
</dbReference>
<dbReference type="AlphaFoldDB" id="A0A0M0K4C0"/>
<keyword evidence="1" id="KW-0677">Repeat</keyword>
<dbReference type="EMBL" id="JWZX01001571">
    <property type="protein sequence ID" value="KOO33223.1"/>
    <property type="molecule type" value="Genomic_DNA"/>
</dbReference>
<feature type="repeat" description="ANK" evidence="3">
    <location>
        <begin position="65"/>
        <end position="97"/>
    </location>
</feature>
<dbReference type="Gene3D" id="1.25.40.20">
    <property type="entry name" value="Ankyrin repeat-containing domain"/>
    <property type="match status" value="3"/>
</dbReference>
<gene>
    <name evidence="4" type="ORF">Ctob_010665</name>
</gene>
<dbReference type="GO" id="GO:0006357">
    <property type="term" value="P:regulation of transcription by RNA polymerase II"/>
    <property type="evidence" value="ECO:0007669"/>
    <property type="project" value="TreeGrafter"/>
</dbReference>
<organism evidence="4 5">
    <name type="scientific">Chrysochromulina tobinii</name>
    <dbReference type="NCBI Taxonomy" id="1460289"/>
    <lineage>
        <taxon>Eukaryota</taxon>
        <taxon>Haptista</taxon>
        <taxon>Haptophyta</taxon>
        <taxon>Prymnesiophyceae</taxon>
        <taxon>Prymnesiales</taxon>
        <taxon>Chrysochromulinaceae</taxon>
        <taxon>Chrysochromulina</taxon>
    </lineage>
</organism>
<evidence type="ECO:0000313" key="4">
    <source>
        <dbReference type="EMBL" id="KOO33223.1"/>
    </source>
</evidence>
<comment type="caution">
    <text evidence="4">The sequence shown here is derived from an EMBL/GenBank/DDBJ whole genome shotgun (WGS) entry which is preliminary data.</text>
</comment>
<dbReference type="GO" id="GO:0061629">
    <property type="term" value="F:RNA polymerase II-specific DNA-binding transcription factor binding"/>
    <property type="evidence" value="ECO:0007669"/>
    <property type="project" value="TreeGrafter"/>
</dbReference>
<sequence>MSFATSPNKARDLARAQALASLPTDNSSLALMAITKGMGAGPLRKALGDETVRAKINDPVAETEHGDTMLTLAVRHGSTESVRLLLQEGASINQVNTSDGASPLAVAIQLGQNAPNMVRVLLEMKADPSQMTADGRTPLLMAVPQGSAEVVRLLLGACTDKARASMADHATPQSGVAALHKAAFLGHDETVRHLLKAGAKAEITDAEGVTPLLLACRNGHASVVRALLKASSSAVGQGNNQGATPLHFAAKLGSAECCKMLLDSNATVNARAANDVTPLHLAAQAGKLKVAKLLLEAHADVNAVDKDGAPPLFYADVKGHAETFPDELISAPGLYLKPKPDAIALSYLNGASCNSGAKRLGIWDSTWNQREPSLERDTTYSKGICDPVKVRFPPILPPLGKREMQMV</sequence>
<dbReference type="Pfam" id="PF12796">
    <property type="entry name" value="Ank_2"/>
    <property type="match status" value="2"/>
</dbReference>
<evidence type="ECO:0000256" key="2">
    <source>
        <dbReference type="ARBA" id="ARBA00023043"/>
    </source>
</evidence>
<dbReference type="PANTHER" id="PTHR24126:SF14">
    <property type="entry name" value="ANK_REP_REGION DOMAIN-CONTAINING PROTEIN"/>
    <property type="match status" value="1"/>
</dbReference>
<name>A0A0M0K4C0_9EUKA</name>
<dbReference type="GO" id="GO:0005634">
    <property type="term" value="C:nucleus"/>
    <property type="evidence" value="ECO:0007669"/>
    <property type="project" value="TreeGrafter"/>
</dbReference>
<dbReference type="InterPro" id="IPR002110">
    <property type="entry name" value="Ankyrin_rpt"/>
</dbReference>
<feature type="repeat" description="ANK" evidence="3">
    <location>
        <begin position="241"/>
        <end position="273"/>
    </location>
</feature>
<feature type="repeat" description="ANK" evidence="3">
    <location>
        <begin position="99"/>
        <end position="133"/>
    </location>
</feature>
<dbReference type="PROSITE" id="PS50088">
    <property type="entry name" value="ANK_REPEAT"/>
    <property type="match status" value="7"/>
</dbReference>
<keyword evidence="2 3" id="KW-0040">ANK repeat</keyword>
<evidence type="ECO:0000313" key="5">
    <source>
        <dbReference type="Proteomes" id="UP000037460"/>
    </source>
</evidence>
<dbReference type="PANTHER" id="PTHR24126">
    <property type="entry name" value="ANKYRIN REPEAT, PH AND SEC7 DOMAIN CONTAINING PROTEIN SECG-RELATED"/>
    <property type="match status" value="1"/>
</dbReference>
<dbReference type="SMART" id="SM00248">
    <property type="entry name" value="ANK"/>
    <property type="match status" value="7"/>
</dbReference>
<feature type="repeat" description="ANK" evidence="3">
    <location>
        <begin position="274"/>
        <end position="306"/>
    </location>
</feature>
<dbReference type="OrthoDB" id="7464126at2759"/>
<keyword evidence="5" id="KW-1185">Reference proteome</keyword>
<accession>A0A0M0K4C0</accession>
<reference evidence="5" key="1">
    <citation type="journal article" date="2015" name="PLoS Genet.">
        <title>Genome Sequence and Transcriptome Analyses of Chrysochromulina tobin: Metabolic Tools for Enhanced Algal Fitness in the Prominent Order Prymnesiales (Haptophyceae).</title>
        <authorList>
            <person name="Hovde B.T."/>
            <person name="Deodato C.R."/>
            <person name="Hunsperger H.M."/>
            <person name="Ryken S.A."/>
            <person name="Yost W."/>
            <person name="Jha R.K."/>
            <person name="Patterson J."/>
            <person name="Monnat R.J. Jr."/>
            <person name="Barlow S.B."/>
            <person name="Starkenburg S.R."/>
            <person name="Cattolico R.A."/>
        </authorList>
    </citation>
    <scope>NUCLEOTIDE SEQUENCE</scope>
    <source>
        <strain evidence="5">CCMP291</strain>
    </source>
</reference>
<dbReference type="SUPFAM" id="SSF48403">
    <property type="entry name" value="Ankyrin repeat"/>
    <property type="match status" value="1"/>
</dbReference>
<dbReference type="PRINTS" id="PR01415">
    <property type="entry name" value="ANKYRIN"/>
</dbReference>